<dbReference type="PANTHER" id="PTHR11927">
    <property type="entry name" value="GALACTOSIDE 2-L-FUCOSYLTRANSFERASE"/>
    <property type="match status" value="1"/>
</dbReference>
<evidence type="ECO:0000256" key="1">
    <source>
        <dbReference type="ARBA" id="ARBA00022676"/>
    </source>
</evidence>
<keyword evidence="4" id="KW-1185">Reference proteome</keyword>
<evidence type="ECO:0000313" key="3">
    <source>
        <dbReference type="EMBL" id="NDV63041.1"/>
    </source>
</evidence>
<dbReference type="GO" id="GO:0016020">
    <property type="term" value="C:membrane"/>
    <property type="evidence" value="ECO:0007669"/>
    <property type="project" value="InterPro"/>
</dbReference>
<comment type="caution">
    <text evidence="3">The sequence shown here is derived from an EMBL/GenBank/DDBJ whole genome shotgun (WGS) entry which is preliminary data.</text>
</comment>
<keyword evidence="1 3" id="KW-0328">Glycosyltransferase</keyword>
<dbReference type="AlphaFoldDB" id="A0A6B2M212"/>
<evidence type="ECO:0000256" key="2">
    <source>
        <dbReference type="ARBA" id="ARBA00022679"/>
    </source>
</evidence>
<sequence>MSRELNCRMLLSGGLGNQLFQYAFARSLSLRSGAKLILDTGTFFKIDHRYKRQYALDAFTCDSSVRKFGGSGPFGRFYRRCWMQAEKGQPFSRRRFVDEPRPLGYYPEYGAWKLDRSACLSGYWQCPEYFRECEPQLREDLRFVEPLSGESSKLVEELEESTSVAVHLRRLDFGTKLTMRYYKSAIEQMRKRFGNARFFIFSDDPQWWIEEGQCGNEFVLMSAGNRSAMEDFQLMTHCRHFIIANSSFSWWAAWLGSATDKCVIAPPTNSWLNPNTIPEEWEVIQ</sequence>
<dbReference type="PANTHER" id="PTHR11927:SF9">
    <property type="entry name" value="L-FUCOSYLTRANSFERASE"/>
    <property type="match status" value="1"/>
</dbReference>
<accession>A0A6B2M212</accession>
<dbReference type="InterPro" id="IPR002516">
    <property type="entry name" value="Glyco_trans_11"/>
</dbReference>
<protein>
    <submittedName>
        <fullName evidence="3">Alpha-1,2-fucosyltransferase</fullName>
    </submittedName>
</protein>
<gene>
    <name evidence="3" type="ORF">G0Q06_11305</name>
</gene>
<name>A0A6B2M212_9BACT</name>
<dbReference type="EMBL" id="JAAGNX010000003">
    <property type="protein sequence ID" value="NDV63041.1"/>
    <property type="molecule type" value="Genomic_DNA"/>
</dbReference>
<dbReference type="GO" id="GO:0008107">
    <property type="term" value="F:galactoside 2-alpha-L-fucosyltransferase activity"/>
    <property type="evidence" value="ECO:0007669"/>
    <property type="project" value="InterPro"/>
</dbReference>
<dbReference type="Pfam" id="PF01531">
    <property type="entry name" value="Glyco_transf_11"/>
    <property type="match status" value="1"/>
</dbReference>
<organism evidence="3 4">
    <name type="scientific">Oceanipulchritudo coccoides</name>
    <dbReference type="NCBI Taxonomy" id="2706888"/>
    <lineage>
        <taxon>Bacteria</taxon>
        <taxon>Pseudomonadati</taxon>
        <taxon>Verrucomicrobiota</taxon>
        <taxon>Opitutia</taxon>
        <taxon>Puniceicoccales</taxon>
        <taxon>Oceanipulchritudinaceae</taxon>
        <taxon>Oceanipulchritudo</taxon>
    </lineage>
</organism>
<dbReference type="Proteomes" id="UP000478417">
    <property type="component" value="Unassembled WGS sequence"/>
</dbReference>
<dbReference type="GO" id="GO:0005975">
    <property type="term" value="P:carbohydrate metabolic process"/>
    <property type="evidence" value="ECO:0007669"/>
    <property type="project" value="InterPro"/>
</dbReference>
<evidence type="ECO:0000313" key="4">
    <source>
        <dbReference type="Proteomes" id="UP000478417"/>
    </source>
</evidence>
<reference evidence="3 4" key="1">
    <citation type="submission" date="2020-02" db="EMBL/GenBank/DDBJ databases">
        <title>Albibacoteraceae fam. nov., the first described family within the subdivision 4 Verrucomicrobia.</title>
        <authorList>
            <person name="Xi F."/>
        </authorList>
    </citation>
    <scope>NUCLEOTIDE SEQUENCE [LARGE SCALE GENOMIC DNA]</scope>
    <source>
        <strain evidence="3 4">CK1056</strain>
    </source>
</reference>
<dbReference type="CDD" id="cd11301">
    <property type="entry name" value="Fut1_Fut2_like"/>
    <property type="match status" value="1"/>
</dbReference>
<keyword evidence="2 3" id="KW-0808">Transferase</keyword>
<proteinExistence type="predicted"/>